<feature type="region of interest" description="Disordered" evidence="1">
    <location>
        <begin position="79"/>
        <end position="99"/>
    </location>
</feature>
<organism evidence="2 3">
    <name type="scientific">Batillaria attramentaria</name>
    <dbReference type="NCBI Taxonomy" id="370345"/>
    <lineage>
        <taxon>Eukaryota</taxon>
        <taxon>Metazoa</taxon>
        <taxon>Spiralia</taxon>
        <taxon>Lophotrochozoa</taxon>
        <taxon>Mollusca</taxon>
        <taxon>Gastropoda</taxon>
        <taxon>Caenogastropoda</taxon>
        <taxon>Sorbeoconcha</taxon>
        <taxon>Cerithioidea</taxon>
        <taxon>Batillariidae</taxon>
        <taxon>Batillaria</taxon>
    </lineage>
</organism>
<comment type="caution">
    <text evidence="2">The sequence shown here is derived from an EMBL/GenBank/DDBJ whole genome shotgun (WGS) entry which is preliminary data.</text>
</comment>
<gene>
    <name evidence="2" type="ORF">BaRGS_00006228</name>
</gene>
<keyword evidence="3" id="KW-1185">Reference proteome</keyword>
<feature type="non-terminal residue" evidence="2">
    <location>
        <position position="1"/>
    </location>
</feature>
<accession>A0ABD0LU43</accession>
<evidence type="ECO:0000313" key="2">
    <source>
        <dbReference type="EMBL" id="KAK7502653.1"/>
    </source>
</evidence>
<protein>
    <submittedName>
        <fullName evidence="2">Uncharacterized protein</fullName>
    </submittedName>
</protein>
<dbReference type="Proteomes" id="UP001519460">
    <property type="component" value="Unassembled WGS sequence"/>
</dbReference>
<dbReference type="AlphaFoldDB" id="A0ABD0LU43"/>
<dbReference type="EMBL" id="JACVVK020000025">
    <property type="protein sequence ID" value="KAK7502653.1"/>
    <property type="molecule type" value="Genomic_DNA"/>
</dbReference>
<proteinExistence type="predicted"/>
<reference evidence="2 3" key="1">
    <citation type="journal article" date="2023" name="Sci. Data">
        <title>Genome assembly of the Korean intertidal mud-creeper Batillaria attramentaria.</title>
        <authorList>
            <person name="Patra A.K."/>
            <person name="Ho P.T."/>
            <person name="Jun S."/>
            <person name="Lee S.J."/>
            <person name="Kim Y."/>
            <person name="Won Y.J."/>
        </authorList>
    </citation>
    <scope>NUCLEOTIDE SEQUENCE [LARGE SCALE GENOMIC DNA]</scope>
    <source>
        <strain evidence="2">Wonlab-2016</strain>
    </source>
</reference>
<evidence type="ECO:0000256" key="1">
    <source>
        <dbReference type="SAM" id="MobiDB-lite"/>
    </source>
</evidence>
<name>A0ABD0LU43_9CAEN</name>
<evidence type="ECO:0000313" key="3">
    <source>
        <dbReference type="Proteomes" id="UP001519460"/>
    </source>
</evidence>
<sequence>STNSQCRSVSQEKLNQRPRRALKTAKAVFCTYITSTAASGDNCLREASHTCRGCFPYHTIIDLLLWLVSQLPFVPKADAREAGDSRRSHDEWLSVPLPQ</sequence>
<feature type="compositionally biased region" description="Basic and acidic residues" evidence="1">
    <location>
        <begin position="79"/>
        <end position="92"/>
    </location>
</feature>